<dbReference type="EMBL" id="JAHLVD010000001">
    <property type="protein sequence ID" value="KAG7852309.1"/>
    <property type="molecule type" value="Genomic_DNA"/>
</dbReference>
<proteinExistence type="predicted"/>
<dbReference type="RefSeq" id="XP_043061886.1">
    <property type="nucleotide sequence ID" value="XM_043201791.1"/>
</dbReference>
<evidence type="ECO:0000256" key="1">
    <source>
        <dbReference type="SAM" id="MobiDB-lite"/>
    </source>
</evidence>
<feature type="region of interest" description="Disordered" evidence="1">
    <location>
        <begin position="1"/>
        <end position="23"/>
    </location>
</feature>
<accession>A0AAN6DK49</accession>
<reference evidence="2 5" key="1">
    <citation type="journal article" date="2021" name="G3 (Bethesda)">
        <title>Genomic diversity, chromosomal rearrangements, and interspecies hybridization in the ogataea polymorpha species complex.</title>
        <authorList>
            <person name="Hanson S.J."/>
            <person name="Cinneide E.O."/>
            <person name="Salzberg L.I."/>
            <person name="Wolfe K.H."/>
            <person name="McGowan J."/>
            <person name="Fitzpatrick D.A."/>
            <person name="Matlin K."/>
        </authorList>
    </citation>
    <scope>NUCLEOTIDE SEQUENCE</scope>
    <source>
        <strain evidence="3">51-138</strain>
        <strain evidence="2">61-244</strain>
    </source>
</reference>
<gene>
    <name evidence="2" type="ORF">KL928_001427</name>
    <name evidence="3" type="ORF">KL940_000010</name>
</gene>
<dbReference type="GeneID" id="66125478"/>
<evidence type="ECO:0000313" key="4">
    <source>
        <dbReference type="Proteomes" id="UP001196530"/>
    </source>
</evidence>
<dbReference type="Proteomes" id="UP001196530">
    <property type="component" value="Unassembled WGS sequence"/>
</dbReference>
<evidence type="ECO:0000313" key="3">
    <source>
        <dbReference type="EMBL" id="KAG7852309.1"/>
    </source>
</evidence>
<sequence length="82" mass="9260">MYSHPNLSASSTGSYSKRLSSNNPFRSAILQEESRIVSDDSNYRRWLEKHAEEGVDSDNENLPPTKTYAKPELYSANSESSM</sequence>
<comment type="caution">
    <text evidence="2">The sequence shown here is derived from an EMBL/GenBank/DDBJ whole genome shotgun (WGS) entry which is preliminary data.</text>
</comment>
<dbReference type="AlphaFoldDB" id="A0AAN6DK49"/>
<evidence type="ECO:0000313" key="5">
    <source>
        <dbReference type="Proteomes" id="UP001197328"/>
    </source>
</evidence>
<keyword evidence="5" id="KW-1185">Reference proteome</keyword>
<dbReference type="EMBL" id="JAHLUX010000002">
    <property type="protein sequence ID" value="KAG7821343.1"/>
    <property type="molecule type" value="Genomic_DNA"/>
</dbReference>
<feature type="region of interest" description="Disordered" evidence="1">
    <location>
        <begin position="51"/>
        <end position="82"/>
    </location>
</feature>
<protein>
    <submittedName>
        <fullName evidence="2">Uncharacterized protein</fullName>
    </submittedName>
</protein>
<name>A0AAN6DK49_PICAN</name>
<evidence type="ECO:0000313" key="2">
    <source>
        <dbReference type="EMBL" id="KAG7821343.1"/>
    </source>
</evidence>
<dbReference type="Proteomes" id="UP001197328">
    <property type="component" value="Unassembled WGS sequence"/>
</dbReference>
<organism evidence="2 4">
    <name type="scientific">Pichia angusta</name>
    <name type="common">Yeast</name>
    <name type="synonym">Hansenula polymorpha</name>
    <dbReference type="NCBI Taxonomy" id="870730"/>
    <lineage>
        <taxon>Eukaryota</taxon>
        <taxon>Fungi</taxon>
        <taxon>Dikarya</taxon>
        <taxon>Ascomycota</taxon>
        <taxon>Saccharomycotina</taxon>
        <taxon>Pichiomycetes</taxon>
        <taxon>Pichiales</taxon>
        <taxon>Pichiaceae</taxon>
        <taxon>Ogataea</taxon>
    </lineage>
</organism>